<protein>
    <submittedName>
        <fullName evidence="2">Uncharacterized protein</fullName>
    </submittedName>
</protein>
<reference evidence="2 3" key="1">
    <citation type="submission" date="2024-02" db="EMBL/GenBank/DDBJ databases">
        <title>De novo assembly and annotation of 12 fungi associated with fruit tree decline syndrome in Ontario, Canada.</title>
        <authorList>
            <person name="Sulman M."/>
            <person name="Ellouze W."/>
            <person name="Ilyukhin E."/>
        </authorList>
    </citation>
    <scope>NUCLEOTIDE SEQUENCE [LARGE SCALE GENOMIC DNA]</scope>
    <source>
        <strain evidence="2 3">M11/M66-122</strain>
    </source>
</reference>
<dbReference type="AlphaFoldDB" id="A0AAN9UX07"/>
<evidence type="ECO:0000313" key="3">
    <source>
        <dbReference type="Proteomes" id="UP001320420"/>
    </source>
</evidence>
<evidence type="ECO:0000256" key="1">
    <source>
        <dbReference type="SAM" id="SignalP"/>
    </source>
</evidence>
<dbReference type="Proteomes" id="UP001320420">
    <property type="component" value="Unassembled WGS sequence"/>
</dbReference>
<accession>A0AAN9UX07</accession>
<comment type="caution">
    <text evidence="2">The sequence shown here is derived from an EMBL/GenBank/DDBJ whole genome shotgun (WGS) entry which is preliminary data.</text>
</comment>
<keyword evidence="1" id="KW-0732">Signal</keyword>
<evidence type="ECO:0000313" key="2">
    <source>
        <dbReference type="EMBL" id="KAK7753790.1"/>
    </source>
</evidence>
<gene>
    <name evidence="2" type="ORF">SLS62_004155</name>
</gene>
<proteinExistence type="predicted"/>
<keyword evidence="3" id="KW-1185">Reference proteome</keyword>
<dbReference type="EMBL" id="JAKJXP020000025">
    <property type="protein sequence ID" value="KAK7753790.1"/>
    <property type="molecule type" value="Genomic_DNA"/>
</dbReference>
<feature type="chain" id="PRO_5042875812" evidence="1">
    <location>
        <begin position="16"/>
        <end position="120"/>
    </location>
</feature>
<name>A0AAN9UX07_9PEZI</name>
<sequence>MISLALFSVIGLAMATAVPESLKARIPPGVDYTPIAPGDIPEEIKSSNSTLSPSEAPAVAGGDLQKRATLGVYLCTDANWSGYCVHITAPDNVCVPLAADLNDLVSSVGPDSGAYCRFYL</sequence>
<feature type="signal peptide" evidence="1">
    <location>
        <begin position="1"/>
        <end position="15"/>
    </location>
</feature>
<organism evidence="2 3">
    <name type="scientific">Diatrype stigma</name>
    <dbReference type="NCBI Taxonomy" id="117547"/>
    <lineage>
        <taxon>Eukaryota</taxon>
        <taxon>Fungi</taxon>
        <taxon>Dikarya</taxon>
        <taxon>Ascomycota</taxon>
        <taxon>Pezizomycotina</taxon>
        <taxon>Sordariomycetes</taxon>
        <taxon>Xylariomycetidae</taxon>
        <taxon>Xylariales</taxon>
        <taxon>Diatrypaceae</taxon>
        <taxon>Diatrype</taxon>
    </lineage>
</organism>